<evidence type="ECO:0008006" key="3">
    <source>
        <dbReference type="Google" id="ProtNLM"/>
    </source>
</evidence>
<dbReference type="RefSeq" id="WP_111421049.1">
    <property type="nucleotide sequence ID" value="NZ_NPEX01000186.1"/>
</dbReference>
<sequence length="73" mass="7762">MSDTTYDPEADAVYLRVGRGKIARQEENGPFICDVDSQGRILSIETLSARAVLAPGAWQDAPLPRAGSADAAE</sequence>
<name>A0A327KWA1_9BRAD</name>
<dbReference type="Proteomes" id="UP000249130">
    <property type="component" value="Unassembled WGS sequence"/>
</dbReference>
<evidence type="ECO:0000313" key="2">
    <source>
        <dbReference type="Proteomes" id="UP000249130"/>
    </source>
</evidence>
<proteinExistence type="predicted"/>
<evidence type="ECO:0000313" key="1">
    <source>
        <dbReference type="EMBL" id="RAI41502.1"/>
    </source>
</evidence>
<dbReference type="OrthoDB" id="9799670at2"/>
<gene>
    <name evidence="1" type="ORF">CH341_21490</name>
</gene>
<dbReference type="Pfam" id="PF10049">
    <property type="entry name" value="DUF2283"/>
    <property type="match status" value="1"/>
</dbReference>
<organism evidence="1 2">
    <name type="scientific">Rhodoplanes roseus</name>
    <dbReference type="NCBI Taxonomy" id="29409"/>
    <lineage>
        <taxon>Bacteria</taxon>
        <taxon>Pseudomonadati</taxon>
        <taxon>Pseudomonadota</taxon>
        <taxon>Alphaproteobacteria</taxon>
        <taxon>Hyphomicrobiales</taxon>
        <taxon>Nitrobacteraceae</taxon>
        <taxon>Rhodoplanes</taxon>
    </lineage>
</organism>
<keyword evidence="2" id="KW-1185">Reference proteome</keyword>
<comment type="caution">
    <text evidence="1">The sequence shown here is derived from an EMBL/GenBank/DDBJ whole genome shotgun (WGS) entry which is preliminary data.</text>
</comment>
<reference evidence="1 2" key="1">
    <citation type="submission" date="2017-07" db="EMBL/GenBank/DDBJ databases">
        <title>Draft Genome Sequences of Select Purple Nonsulfur Bacteria.</title>
        <authorList>
            <person name="Lasarre B."/>
            <person name="Mckinlay J.B."/>
        </authorList>
    </citation>
    <scope>NUCLEOTIDE SEQUENCE [LARGE SCALE GENOMIC DNA]</scope>
    <source>
        <strain evidence="1 2">DSM 5909</strain>
    </source>
</reference>
<dbReference type="AlphaFoldDB" id="A0A327KWA1"/>
<dbReference type="InterPro" id="IPR019270">
    <property type="entry name" value="DUF2283"/>
</dbReference>
<protein>
    <recommendedName>
        <fullName evidence="3">DUF2283 domain-containing protein</fullName>
    </recommendedName>
</protein>
<dbReference type="EMBL" id="NPEX01000186">
    <property type="protein sequence ID" value="RAI41502.1"/>
    <property type="molecule type" value="Genomic_DNA"/>
</dbReference>
<accession>A0A327KWA1</accession>